<gene>
    <name evidence="2" type="ORF">SAMN05444339_101677</name>
</gene>
<feature type="signal peptide" evidence="1">
    <location>
        <begin position="1"/>
        <end position="21"/>
    </location>
</feature>
<proteinExistence type="predicted"/>
<dbReference type="EMBL" id="FQUE01000001">
    <property type="protein sequence ID" value="SHE54546.1"/>
    <property type="molecule type" value="Genomic_DNA"/>
</dbReference>
<evidence type="ECO:0000256" key="1">
    <source>
        <dbReference type="SAM" id="SignalP"/>
    </source>
</evidence>
<feature type="chain" id="PRO_5012115427" evidence="1">
    <location>
        <begin position="22"/>
        <end position="41"/>
    </location>
</feature>
<evidence type="ECO:0000313" key="3">
    <source>
        <dbReference type="Proteomes" id="UP000183987"/>
    </source>
</evidence>
<name>A0A1M4UD19_LOKAT</name>
<reference evidence="3" key="1">
    <citation type="submission" date="2016-11" db="EMBL/GenBank/DDBJ databases">
        <authorList>
            <person name="Varghese N."/>
            <person name="Submissions S."/>
        </authorList>
    </citation>
    <scope>NUCLEOTIDE SEQUENCE [LARGE SCALE GENOMIC DNA]</scope>
    <source>
        <strain evidence="3">DSM 29326</strain>
    </source>
</reference>
<protein>
    <submittedName>
        <fullName evidence="2">Uncharacterized protein</fullName>
    </submittedName>
</protein>
<dbReference type="STRING" id="366533.SAMN05444339_101677"/>
<dbReference type="PROSITE" id="PS51257">
    <property type="entry name" value="PROKAR_LIPOPROTEIN"/>
    <property type="match status" value="1"/>
</dbReference>
<sequence length="41" mass="4021">MIRLLMLTALLAATACTPARIAGKTAIGAGHMALGAADVAI</sequence>
<dbReference type="AlphaFoldDB" id="A0A1M4UD19"/>
<keyword evidence="1" id="KW-0732">Signal</keyword>
<evidence type="ECO:0000313" key="2">
    <source>
        <dbReference type="EMBL" id="SHE54546.1"/>
    </source>
</evidence>
<accession>A0A1M4UD19</accession>
<dbReference type="RefSeq" id="WP_281250630.1">
    <property type="nucleotide sequence ID" value="NZ_FQUE01000001.1"/>
</dbReference>
<organism evidence="2 3">
    <name type="scientific">Loktanella atrilutea</name>
    <dbReference type="NCBI Taxonomy" id="366533"/>
    <lineage>
        <taxon>Bacteria</taxon>
        <taxon>Pseudomonadati</taxon>
        <taxon>Pseudomonadota</taxon>
        <taxon>Alphaproteobacteria</taxon>
        <taxon>Rhodobacterales</taxon>
        <taxon>Roseobacteraceae</taxon>
        <taxon>Loktanella</taxon>
    </lineage>
</organism>
<keyword evidence="3" id="KW-1185">Reference proteome</keyword>
<dbReference type="Proteomes" id="UP000183987">
    <property type="component" value="Unassembled WGS sequence"/>
</dbReference>